<gene>
    <name evidence="1" type="ORF">IAC13_09745</name>
</gene>
<name>A0A9D9I241_9FIRM</name>
<protein>
    <submittedName>
        <fullName evidence="1">Uncharacterized protein</fullName>
    </submittedName>
</protein>
<dbReference type="Proteomes" id="UP000823618">
    <property type="component" value="Unassembled WGS sequence"/>
</dbReference>
<reference evidence="1" key="2">
    <citation type="journal article" date="2021" name="PeerJ">
        <title>Extensive microbial diversity within the chicken gut microbiome revealed by metagenomics and culture.</title>
        <authorList>
            <person name="Gilroy R."/>
            <person name="Ravi A."/>
            <person name="Getino M."/>
            <person name="Pursley I."/>
            <person name="Horton D.L."/>
            <person name="Alikhan N.F."/>
            <person name="Baker D."/>
            <person name="Gharbi K."/>
            <person name="Hall N."/>
            <person name="Watson M."/>
            <person name="Adriaenssens E.M."/>
            <person name="Foster-Nyarko E."/>
            <person name="Jarju S."/>
            <person name="Secka A."/>
            <person name="Antonio M."/>
            <person name="Oren A."/>
            <person name="Chaudhuri R.R."/>
            <person name="La Ragione R."/>
            <person name="Hildebrand F."/>
            <person name="Pallen M.J."/>
        </authorList>
    </citation>
    <scope>NUCLEOTIDE SEQUENCE</scope>
    <source>
        <strain evidence="1">E3-2379</strain>
    </source>
</reference>
<dbReference type="EMBL" id="JADIML010000276">
    <property type="protein sequence ID" value="MBO8464202.1"/>
    <property type="molecule type" value="Genomic_DNA"/>
</dbReference>
<reference evidence="1" key="1">
    <citation type="submission" date="2020-10" db="EMBL/GenBank/DDBJ databases">
        <authorList>
            <person name="Gilroy R."/>
        </authorList>
    </citation>
    <scope>NUCLEOTIDE SEQUENCE</scope>
    <source>
        <strain evidence="1">E3-2379</strain>
    </source>
</reference>
<dbReference type="AlphaFoldDB" id="A0A9D9I241"/>
<evidence type="ECO:0000313" key="2">
    <source>
        <dbReference type="Proteomes" id="UP000823618"/>
    </source>
</evidence>
<organism evidence="1 2">
    <name type="scientific">Candidatus Scybalomonas excrementavium</name>
    <dbReference type="NCBI Taxonomy" id="2840943"/>
    <lineage>
        <taxon>Bacteria</taxon>
        <taxon>Bacillati</taxon>
        <taxon>Bacillota</taxon>
        <taxon>Clostridia</taxon>
        <taxon>Lachnospirales</taxon>
        <taxon>Lachnospiraceae</taxon>
        <taxon>Lachnospiraceae incertae sedis</taxon>
        <taxon>Candidatus Scybalomonas</taxon>
    </lineage>
</organism>
<comment type="caution">
    <text evidence="1">The sequence shown here is derived from an EMBL/GenBank/DDBJ whole genome shotgun (WGS) entry which is preliminary data.</text>
</comment>
<proteinExistence type="predicted"/>
<sequence length="398" mass="46545">LHVPWNGEKNIKTGIYEPSEMISNETAKLQVKKEIKSIYSKKLLSKILQYTNITIQGSIPKRGIQIDSESNLSQIEVKEKEIVFTYNVGIYRTLLNTSSAISKREEIILNFTEWGQSSRFLGTYQFPVTWQTQETVTDINELGKTMVFDDVLIFYQMTENENTLHKTSQIEIYSVETKANKNDIYLWNYKHIYTLNQNRYQPVYLEKNNNPLKTEVNITDYSWQNIKAYYEVKEKQPDYFVIPYVFEGKKRKQVVTLPVPKEDGTFDGNYSFSIKGDGEHTEVKIKKAYWNKKELEELGVDSLCYELEITDTGSKKELDSIDFELLDRKDIGSLYQYGGDSFSLSGFDHKIVWQGETPYLLIVPLSLEDLEGRTEWQISITNTWYRYKQPLKIPLKNN</sequence>
<evidence type="ECO:0000313" key="1">
    <source>
        <dbReference type="EMBL" id="MBO8464202.1"/>
    </source>
</evidence>
<accession>A0A9D9I241</accession>
<feature type="non-terminal residue" evidence="1">
    <location>
        <position position="1"/>
    </location>
</feature>